<feature type="chain" id="PRO_5026760798" description="Ig-like domain-containing protein" evidence="1">
    <location>
        <begin position="24"/>
        <end position="295"/>
    </location>
</feature>
<name>A0A6J8CFF0_MYTCO</name>
<proteinExistence type="predicted"/>
<evidence type="ECO:0000256" key="1">
    <source>
        <dbReference type="SAM" id="SignalP"/>
    </source>
</evidence>
<reference evidence="2 3" key="1">
    <citation type="submission" date="2020-06" db="EMBL/GenBank/DDBJ databases">
        <authorList>
            <person name="Li R."/>
            <person name="Bekaert M."/>
        </authorList>
    </citation>
    <scope>NUCLEOTIDE SEQUENCE [LARGE SCALE GENOMIC DNA]</scope>
    <source>
        <strain evidence="3">wild</strain>
    </source>
</reference>
<protein>
    <recommendedName>
        <fullName evidence="4">Ig-like domain-containing protein</fullName>
    </recommendedName>
</protein>
<gene>
    <name evidence="2" type="ORF">MCOR_28835</name>
</gene>
<accession>A0A6J8CFF0</accession>
<feature type="signal peptide" evidence="1">
    <location>
        <begin position="1"/>
        <end position="23"/>
    </location>
</feature>
<organism evidence="2 3">
    <name type="scientific">Mytilus coruscus</name>
    <name type="common">Sea mussel</name>
    <dbReference type="NCBI Taxonomy" id="42192"/>
    <lineage>
        <taxon>Eukaryota</taxon>
        <taxon>Metazoa</taxon>
        <taxon>Spiralia</taxon>
        <taxon>Lophotrochozoa</taxon>
        <taxon>Mollusca</taxon>
        <taxon>Bivalvia</taxon>
        <taxon>Autobranchia</taxon>
        <taxon>Pteriomorphia</taxon>
        <taxon>Mytilida</taxon>
        <taxon>Mytiloidea</taxon>
        <taxon>Mytilidae</taxon>
        <taxon>Mytilinae</taxon>
        <taxon>Mytilus</taxon>
    </lineage>
</organism>
<evidence type="ECO:0000313" key="2">
    <source>
        <dbReference type="EMBL" id="CAC5394032.1"/>
    </source>
</evidence>
<evidence type="ECO:0000313" key="3">
    <source>
        <dbReference type="Proteomes" id="UP000507470"/>
    </source>
</evidence>
<dbReference type="Proteomes" id="UP000507470">
    <property type="component" value="Unassembled WGS sequence"/>
</dbReference>
<keyword evidence="1" id="KW-0732">Signal</keyword>
<dbReference type="AlphaFoldDB" id="A0A6J8CFF0"/>
<dbReference type="OrthoDB" id="10471553at2759"/>
<keyword evidence="3" id="KW-1185">Reference proteome</keyword>
<dbReference type="EMBL" id="CACVKT020005248">
    <property type="protein sequence ID" value="CAC5394032.1"/>
    <property type="molecule type" value="Genomic_DNA"/>
</dbReference>
<sequence>MAKNINICFALMWITLFGHFGQGYSDLQIFFTKKITYGQDYLYVQFRSVQTSTAVTVNKLIVQRNNTATFVDILETDFNSTVWKDSKMQERSCSETWNGVCANVTDIHISKDNVNCADTGTYRGILELSDGSNLTEQAHLEVKVVPDRIEPIELVSGQNDSLPFHVHSKLVLLCTGGVGDPPMNIHWCIKRSTDVFPKLYDIQEDISNGIPYLVGCQYIQTSNITYVVSNKDSHTLLRCYAGDFDQCNNNLIPYGEFLVRKGSTSAGNNIGMKNLSFLQFLFLVKLSGLYRLVDT</sequence>
<evidence type="ECO:0008006" key="4">
    <source>
        <dbReference type="Google" id="ProtNLM"/>
    </source>
</evidence>